<reference evidence="2 3" key="1">
    <citation type="submission" date="2019-04" db="EMBL/GenBank/DDBJ databases">
        <authorList>
            <consortium name="Wellcome Sanger Institute Data Sharing"/>
        </authorList>
    </citation>
    <scope>NUCLEOTIDE SEQUENCE [LARGE SCALE GENOMIC DNA]</scope>
</reference>
<feature type="region of interest" description="Disordered" evidence="1">
    <location>
        <begin position="1057"/>
        <end position="1096"/>
    </location>
</feature>
<reference evidence="2" key="2">
    <citation type="submission" date="2025-08" db="UniProtKB">
        <authorList>
            <consortium name="Ensembl"/>
        </authorList>
    </citation>
    <scope>IDENTIFICATION</scope>
</reference>
<evidence type="ECO:0000313" key="3">
    <source>
        <dbReference type="Proteomes" id="UP000694397"/>
    </source>
</evidence>
<protein>
    <submittedName>
        <fullName evidence="2">A-kinase anchoring protein 11</fullName>
    </submittedName>
</protein>
<dbReference type="GeneID" id="108930226"/>
<sequence>MDACARIRGVPLKPRSSIRKETMRESSVPLLKALLKSKKELCSVMLELPARDPPCLTEIHFVSLPSYSEVEDFALQALPSVPLDLLELLRSLHVHSLKNEEMLLLKDSRRVLERKDSISQTAWPKAICVFRHSQDLLGSASTLSSLLTRYMAGMRYALELQILQKGMSDGCQVEDDDTNQSVSSIEDDFVTAFENLEEETPENSSFHNKRSQRDVASQTVPPLSKDKSGSRVIISSFSKKTSVKKAPLPEIPSTVKSSQSQWSPGPGSQWSIYKQDSLPRGRVTAASLTESDDSDCSSPSPIIFLDEEGYQKSLRAKLDIPKIPVFKDGVEDSDSEVSEFFDSFDQFDDLDQDLASTTKLLKDPTLLGQTQGKMFVEDSKCVTRGFSSTAMNPHRFDHPTLPANIKKPTPLKPGSLSGVHSDLPDTPRLAKTLGEENGPLFSPIQSSAFSPLGECSTLEYFWKTGDDSELRKPQDLCRLYKTYSDFANNLSKEILGSVCGYSSPVDMNVNKNLSCVCHKEFKNSSGHLMKLSDIQQTVTISKAQKSQTLKDGIQKFAADLVEMSLGSAFRDLQKGVSSCTTTLCHLAARLTSSVFQMAFHEIGMRRAYVLKERAINGLASFLVGEAVSGALQEFHFVKKQIFNNTVARFAADLAEELVFEGIMEVCQFSHPSTPLTLSSWSFEQEEVVSSYASDLSESVLQEAFIELSQSDVTFTTQAAISVSLDNIRYVSAEDTTEITKTCNAASRYLGTPYTPEVMESTENGCTVRKALFCMSGIASCVPVPVAGKAISQFQSTPDACQYKSSICQTSQTSPKKSTCSEGSLVTTSASETSTSTQTDLLPVVAQSKHVYSERHAPEGAVNFSQSETVPGNQSFVRTNFQNYSGNMVDLIVNEAYEIMTTSKMKKTVEDCADYVSKKIVSHMPTSAQMMPPNVVSGDPNESTSKHATCRGTSNFSSVVQAERFLISKKDRAEVSCLSEVKPGTHFKLQDSCLGSYEKSSKPKGAVCLKKGSLIDQKGTYNDTRESDFKNVGHSSECTSEMRPSLMKDTLEVPSFETSMRSGRKAVGDEAFGSTSRKLHGVPGTPPSTPQQPAPVSQEKQFRQFSKKLKGKLAKEFSPATPPSTPHYEPAPDLVDAGTDSEKADFVLKLMRSLSEEALSNEDVEEEQEGHYHSELRVVDEPEPTLPVESDYKMAGKGAFRYAERLACHIVSMATEMDTLALNNGWKLEDKACKDDHSLSSTQFSEQTLNSLWTYAGEIAGEVINDVKKMISCSQSRHKFFTGVRDGSAESQTHLQVGHKVCKLGSLTSHDLVAPVSSSQICGSSGLSSKYPSCESVTDEYSGYLIRVLKREGGNRELILDQYASRLAYRSLKSGLAQAARKIKQRSTLKLHPGRRLHHDGICDVWKESMTEAPPVDDNRKIFSPGEVVQCRCHNPDDMSRREYMALVNFAECLAYNITCDVTRKLRLSSARLPKSLTDSCLYKKSKLDDMTENLIRTTFSCSLLPYTEKTKQYHSTGSLNDGNYSDGVVQVIEHYARKIVDDTLEMTLASASHQAAADKSAGDHNSCAKKLTEVVLDSALTDKACRYCMIRERPFCRSAARRHFQDNRRRRMFEAMPDSSRGPRVCGLEIPKIHIDLEKRAAYAEEMVSSAIEKAKRELSSASLNVDSGIGHDGASFAESLTAEIMTSAISNVCQTINLSTPGKDGMNASESTASQQLSLSAGDDSIGSWSNLSFEEEHPDESSSFLHLSDSNGNSSSWSSLGLEGEIYEEHLSFSPSDSDGAEDKETEVKEDSDGAPHVEASLLVVNVDAAGQTLDPQVRAVLQWIAASQSDLPAVQLSPHAELELQLLPAVLRMVRDREWKVGDLLQALLRYCDEPRCDVEPGEERHSPKPLFQWLQEHT</sequence>
<evidence type="ECO:0000313" key="2">
    <source>
        <dbReference type="Ensembl" id="ENSSFOP00015035908.1"/>
    </source>
</evidence>
<dbReference type="KEGG" id="sfm:108930226"/>
<feature type="region of interest" description="Disordered" evidence="1">
    <location>
        <begin position="1774"/>
        <end position="1796"/>
    </location>
</feature>
<reference evidence="2" key="3">
    <citation type="submission" date="2025-09" db="UniProtKB">
        <authorList>
            <consortium name="Ensembl"/>
        </authorList>
    </citation>
    <scope>IDENTIFICATION</scope>
</reference>
<dbReference type="CTD" id="11215"/>
<dbReference type="Ensembl" id="ENSSFOT00015036298.2">
    <property type="protein sequence ID" value="ENSSFOP00015035908.1"/>
    <property type="gene ID" value="ENSSFOG00015022855.2"/>
</dbReference>
<keyword evidence="3" id="KW-1185">Reference proteome</keyword>
<feature type="compositionally biased region" description="Polar residues" evidence="1">
    <location>
        <begin position="1709"/>
        <end position="1720"/>
    </location>
</feature>
<dbReference type="PANTHER" id="PTHR10226:SF3">
    <property type="entry name" value="A-KINASE ANCHOR PROTEIN 11"/>
    <property type="match status" value="1"/>
</dbReference>
<feature type="compositionally biased region" description="Low complexity" evidence="1">
    <location>
        <begin position="257"/>
        <end position="271"/>
    </location>
</feature>
<dbReference type="GO" id="GO:0008104">
    <property type="term" value="P:intracellular protein localization"/>
    <property type="evidence" value="ECO:0007669"/>
    <property type="project" value="TreeGrafter"/>
</dbReference>
<feature type="compositionally biased region" description="Basic and acidic residues" evidence="1">
    <location>
        <begin position="1783"/>
        <end position="1796"/>
    </location>
</feature>
<organism evidence="2 3">
    <name type="scientific">Scleropages formosus</name>
    <name type="common">Asian bonytongue</name>
    <name type="synonym">Osteoglossum formosum</name>
    <dbReference type="NCBI Taxonomy" id="113540"/>
    <lineage>
        <taxon>Eukaryota</taxon>
        <taxon>Metazoa</taxon>
        <taxon>Chordata</taxon>
        <taxon>Craniata</taxon>
        <taxon>Vertebrata</taxon>
        <taxon>Euteleostomi</taxon>
        <taxon>Actinopterygii</taxon>
        <taxon>Neopterygii</taxon>
        <taxon>Teleostei</taxon>
        <taxon>Osteoglossocephala</taxon>
        <taxon>Osteoglossomorpha</taxon>
        <taxon>Osteoglossiformes</taxon>
        <taxon>Osteoglossidae</taxon>
        <taxon>Scleropages</taxon>
    </lineage>
</organism>
<proteinExistence type="predicted"/>
<feature type="region of interest" description="Disordered" evidence="1">
    <location>
        <begin position="927"/>
        <end position="949"/>
    </location>
</feature>
<accession>A0A8C9SJU2</accession>
<dbReference type="Proteomes" id="UP000694397">
    <property type="component" value="Chromosome 12"/>
</dbReference>
<gene>
    <name evidence="2" type="primary">AKAP11</name>
    <name evidence="2" type="synonym">akap11</name>
</gene>
<dbReference type="OrthoDB" id="9943913at2759"/>
<feature type="region of interest" description="Disordered" evidence="1">
    <location>
        <begin position="197"/>
        <end position="230"/>
    </location>
</feature>
<feature type="compositionally biased region" description="Pro residues" evidence="1">
    <location>
        <begin position="1083"/>
        <end position="1092"/>
    </location>
</feature>
<name>A0A8C9SJU2_SCLFO</name>
<dbReference type="GO" id="GO:0005737">
    <property type="term" value="C:cytoplasm"/>
    <property type="evidence" value="ECO:0007669"/>
    <property type="project" value="TreeGrafter"/>
</dbReference>
<evidence type="ECO:0000256" key="1">
    <source>
        <dbReference type="SAM" id="MobiDB-lite"/>
    </source>
</evidence>
<dbReference type="PANTHER" id="PTHR10226">
    <property type="entry name" value="A KINASE ANCHOR PROTEIN"/>
    <property type="match status" value="1"/>
</dbReference>
<feature type="compositionally biased region" description="Polar residues" evidence="1">
    <location>
        <begin position="939"/>
        <end position="949"/>
    </location>
</feature>
<dbReference type="InterPro" id="IPR008382">
    <property type="entry name" value="SPHK1-interactor_AKAP_110"/>
</dbReference>
<dbReference type="GO" id="GO:0051018">
    <property type="term" value="F:protein kinase A binding"/>
    <property type="evidence" value="ECO:0007669"/>
    <property type="project" value="TreeGrafter"/>
</dbReference>
<dbReference type="GeneTree" id="ENSGT00940000153313"/>
<dbReference type="RefSeq" id="XP_018600903.1">
    <property type="nucleotide sequence ID" value="XM_018745387.2"/>
</dbReference>
<feature type="region of interest" description="Disordered" evidence="1">
    <location>
        <begin position="245"/>
        <end position="276"/>
    </location>
</feature>
<feature type="region of interest" description="Disordered" evidence="1">
    <location>
        <begin position="1704"/>
        <end position="1723"/>
    </location>
</feature>